<dbReference type="Proteomes" id="UP000801492">
    <property type="component" value="Unassembled WGS sequence"/>
</dbReference>
<gene>
    <name evidence="2" type="ORF">ILUMI_15757</name>
</gene>
<organism evidence="2 3">
    <name type="scientific">Ignelater luminosus</name>
    <name type="common">Cucubano</name>
    <name type="synonym">Pyrophorus luminosus</name>
    <dbReference type="NCBI Taxonomy" id="2038154"/>
    <lineage>
        <taxon>Eukaryota</taxon>
        <taxon>Metazoa</taxon>
        <taxon>Ecdysozoa</taxon>
        <taxon>Arthropoda</taxon>
        <taxon>Hexapoda</taxon>
        <taxon>Insecta</taxon>
        <taxon>Pterygota</taxon>
        <taxon>Neoptera</taxon>
        <taxon>Endopterygota</taxon>
        <taxon>Coleoptera</taxon>
        <taxon>Polyphaga</taxon>
        <taxon>Elateriformia</taxon>
        <taxon>Elateroidea</taxon>
        <taxon>Elateridae</taxon>
        <taxon>Agrypninae</taxon>
        <taxon>Pyrophorini</taxon>
        <taxon>Ignelater</taxon>
    </lineage>
</organism>
<comment type="caution">
    <text evidence="2">The sequence shown here is derived from an EMBL/GenBank/DDBJ whole genome shotgun (WGS) entry which is preliminary data.</text>
</comment>
<feature type="compositionally biased region" description="Basic residues" evidence="1">
    <location>
        <begin position="152"/>
        <end position="161"/>
    </location>
</feature>
<accession>A0A8K0G979</accession>
<keyword evidence="3" id="KW-1185">Reference proteome</keyword>
<feature type="compositionally biased region" description="Basic and acidic residues" evidence="1">
    <location>
        <begin position="124"/>
        <end position="141"/>
    </location>
</feature>
<name>A0A8K0G979_IGNLU</name>
<proteinExistence type="predicted"/>
<dbReference type="AlphaFoldDB" id="A0A8K0G979"/>
<feature type="non-terminal residue" evidence="2">
    <location>
        <position position="1"/>
    </location>
</feature>
<feature type="region of interest" description="Disordered" evidence="1">
    <location>
        <begin position="93"/>
        <end position="161"/>
    </location>
</feature>
<feature type="compositionally biased region" description="Polar residues" evidence="1">
    <location>
        <begin position="93"/>
        <end position="103"/>
    </location>
</feature>
<evidence type="ECO:0000256" key="1">
    <source>
        <dbReference type="SAM" id="MobiDB-lite"/>
    </source>
</evidence>
<evidence type="ECO:0000313" key="3">
    <source>
        <dbReference type="Proteomes" id="UP000801492"/>
    </source>
</evidence>
<dbReference type="EMBL" id="VTPC01052838">
    <property type="protein sequence ID" value="KAF2890416.1"/>
    <property type="molecule type" value="Genomic_DNA"/>
</dbReference>
<protein>
    <submittedName>
        <fullName evidence="2">Uncharacterized protein</fullName>
    </submittedName>
</protein>
<reference evidence="2" key="1">
    <citation type="submission" date="2019-08" db="EMBL/GenBank/DDBJ databases">
        <title>The genome of the North American firefly Photinus pyralis.</title>
        <authorList>
            <consortium name="Photinus pyralis genome working group"/>
            <person name="Fallon T.R."/>
            <person name="Sander Lower S.E."/>
            <person name="Weng J.-K."/>
        </authorList>
    </citation>
    <scope>NUCLEOTIDE SEQUENCE</scope>
    <source>
        <strain evidence="2">TRF0915ILg1</strain>
        <tissue evidence="2">Whole body</tissue>
    </source>
</reference>
<evidence type="ECO:0000313" key="2">
    <source>
        <dbReference type="EMBL" id="KAF2890416.1"/>
    </source>
</evidence>
<sequence>MSERSKRILQLAMVANIPARTAVLKHKKKFTTNIDPPLHDIDVNELDTISVMPEMHQHEIIPNEDNIQLDGISTYIIDEDSFVINLETFCEPSNNNCGDQTYEPSKLISELSSSEAADTDTVEAENKTVNEQRGEPDKENNENNTEGNAQKKLSRKRPRNE</sequence>